<proteinExistence type="predicted"/>
<comment type="caution">
    <text evidence="1">The sequence shown here is derived from an EMBL/GenBank/DDBJ whole genome shotgun (WGS) entry which is preliminary data.</text>
</comment>
<dbReference type="EMBL" id="JAHQIW010001538">
    <property type="protein sequence ID" value="KAJ1352742.1"/>
    <property type="molecule type" value="Genomic_DNA"/>
</dbReference>
<gene>
    <name evidence="1" type="ORF">KIN20_009163</name>
</gene>
<dbReference type="Proteomes" id="UP001196413">
    <property type="component" value="Unassembled WGS sequence"/>
</dbReference>
<keyword evidence="2" id="KW-1185">Reference proteome</keyword>
<dbReference type="AlphaFoldDB" id="A0AAD5M5W9"/>
<name>A0AAD5M5W9_PARTN</name>
<protein>
    <submittedName>
        <fullName evidence="1">Uncharacterized protein</fullName>
    </submittedName>
</protein>
<accession>A0AAD5M5W9</accession>
<evidence type="ECO:0000313" key="2">
    <source>
        <dbReference type="Proteomes" id="UP001196413"/>
    </source>
</evidence>
<reference evidence="1" key="1">
    <citation type="submission" date="2021-06" db="EMBL/GenBank/DDBJ databases">
        <title>Parelaphostrongylus tenuis whole genome reference sequence.</title>
        <authorList>
            <person name="Garwood T.J."/>
            <person name="Larsen P.A."/>
            <person name="Fountain-Jones N.M."/>
            <person name="Garbe J.R."/>
            <person name="Macchietto M.G."/>
            <person name="Kania S.A."/>
            <person name="Gerhold R.W."/>
            <person name="Richards J.E."/>
            <person name="Wolf T.M."/>
        </authorList>
    </citation>
    <scope>NUCLEOTIDE SEQUENCE</scope>
    <source>
        <strain evidence="1">MNPRO001-30</strain>
        <tissue evidence="1">Meninges</tissue>
    </source>
</reference>
<sequence length="109" mass="11655">MIPQLVCTKWKKSVKRSKSANEKAGICATGGLIGMGVDHSRSSSGSLLPPGSHIRTSSGPFEQNILDSAALLSDISSPYGNRPPVSSGFHNLFNAERRENSEVDSVWNV</sequence>
<evidence type="ECO:0000313" key="1">
    <source>
        <dbReference type="EMBL" id="KAJ1352742.1"/>
    </source>
</evidence>
<organism evidence="1 2">
    <name type="scientific">Parelaphostrongylus tenuis</name>
    <name type="common">Meningeal worm</name>
    <dbReference type="NCBI Taxonomy" id="148309"/>
    <lineage>
        <taxon>Eukaryota</taxon>
        <taxon>Metazoa</taxon>
        <taxon>Ecdysozoa</taxon>
        <taxon>Nematoda</taxon>
        <taxon>Chromadorea</taxon>
        <taxon>Rhabditida</taxon>
        <taxon>Rhabditina</taxon>
        <taxon>Rhabditomorpha</taxon>
        <taxon>Strongyloidea</taxon>
        <taxon>Metastrongylidae</taxon>
        <taxon>Parelaphostrongylus</taxon>
    </lineage>
</organism>